<evidence type="ECO:0000256" key="1">
    <source>
        <dbReference type="SAM" id="Phobius"/>
    </source>
</evidence>
<organism evidence="2 3">
    <name type="scientific">Halosimplex aquaticum</name>
    <dbReference type="NCBI Taxonomy" id="3026162"/>
    <lineage>
        <taxon>Archaea</taxon>
        <taxon>Methanobacteriati</taxon>
        <taxon>Methanobacteriota</taxon>
        <taxon>Stenosarchaea group</taxon>
        <taxon>Halobacteria</taxon>
        <taxon>Halobacteriales</taxon>
        <taxon>Haloarculaceae</taxon>
        <taxon>Halosimplex</taxon>
    </lineage>
</organism>
<keyword evidence="3" id="KW-1185">Reference proteome</keyword>
<evidence type="ECO:0000313" key="3">
    <source>
        <dbReference type="Proteomes" id="UP001596432"/>
    </source>
</evidence>
<feature type="transmembrane region" description="Helical" evidence="1">
    <location>
        <begin position="15"/>
        <end position="34"/>
    </location>
</feature>
<sequence>MAQGNLGELLTDTRINAVIAWILVGAFGLVAVESALTSDYLWAVFALVVGAVVVLPALALSDLRAMPPAEVVLLAGLPVVGRAVATVQLTGNVAVYLSIAAFALLVAVNLHMFTPVEMSVGFAVLFVVVTTLAAAGLWALARWGSDVHLGTTLLLDPGPDGVLSDAELESIEHELMVEFVGSGIAGLVAGLFFQSYVRRRATVDERTPEGTA</sequence>
<feature type="transmembrane region" description="Helical" evidence="1">
    <location>
        <begin position="95"/>
        <end position="113"/>
    </location>
</feature>
<keyword evidence="1" id="KW-0472">Membrane</keyword>
<feature type="transmembrane region" description="Helical" evidence="1">
    <location>
        <begin position="179"/>
        <end position="197"/>
    </location>
</feature>
<reference evidence="2 3" key="1">
    <citation type="journal article" date="2019" name="Int. J. Syst. Evol. Microbiol.">
        <title>The Global Catalogue of Microorganisms (GCM) 10K type strain sequencing project: providing services to taxonomists for standard genome sequencing and annotation.</title>
        <authorList>
            <consortium name="The Broad Institute Genomics Platform"/>
            <consortium name="The Broad Institute Genome Sequencing Center for Infectious Disease"/>
            <person name="Wu L."/>
            <person name="Ma J."/>
        </authorList>
    </citation>
    <scope>NUCLEOTIDE SEQUENCE [LARGE SCALE GENOMIC DNA]</scope>
    <source>
        <strain evidence="2 3">XZYJT29</strain>
    </source>
</reference>
<comment type="caution">
    <text evidence="2">The sequence shown here is derived from an EMBL/GenBank/DDBJ whole genome shotgun (WGS) entry which is preliminary data.</text>
</comment>
<dbReference type="EMBL" id="JBHTAS010000001">
    <property type="protein sequence ID" value="MFC7138334.1"/>
    <property type="molecule type" value="Genomic_DNA"/>
</dbReference>
<dbReference type="AlphaFoldDB" id="A0ABD5XXA7"/>
<dbReference type="GeneID" id="78818571"/>
<feature type="transmembrane region" description="Helical" evidence="1">
    <location>
        <begin position="120"/>
        <end position="141"/>
    </location>
</feature>
<keyword evidence="1" id="KW-0812">Transmembrane</keyword>
<accession>A0ABD5XXA7</accession>
<feature type="transmembrane region" description="Helical" evidence="1">
    <location>
        <begin position="40"/>
        <end position="59"/>
    </location>
</feature>
<gene>
    <name evidence="2" type="ORF">ACFQMA_00605</name>
</gene>
<evidence type="ECO:0000313" key="2">
    <source>
        <dbReference type="EMBL" id="MFC7138334.1"/>
    </source>
</evidence>
<proteinExistence type="predicted"/>
<dbReference type="Proteomes" id="UP001596432">
    <property type="component" value="Unassembled WGS sequence"/>
</dbReference>
<name>A0ABD5XXA7_9EURY</name>
<dbReference type="RefSeq" id="WP_274323965.1">
    <property type="nucleotide sequence ID" value="NZ_CP118158.1"/>
</dbReference>
<keyword evidence="1" id="KW-1133">Transmembrane helix</keyword>
<protein>
    <submittedName>
        <fullName evidence="2">Uncharacterized protein</fullName>
    </submittedName>
</protein>